<dbReference type="InParanoid" id="M1DIX0"/>
<feature type="compositionally biased region" description="Basic and acidic residues" evidence="1">
    <location>
        <begin position="59"/>
        <end position="69"/>
    </location>
</feature>
<name>M1DIX0_SOLTU</name>
<organism evidence="2 3">
    <name type="scientific">Solanum tuberosum</name>
    <name type="common">Potato</name>
    <dbReference type="NCBI Taxonomy" id="4113"/>
    <lineage>
        <taxon>Eukaryota</taxon>
        <taxon>Viridiplantae</taxon>
        <taxon>Streptophyta</taxon>
        <taxon>Embryophyta</taxon>
        <taxon>Tracheophyta</taxon>
        <taxon>Spermatophyta</taxon>
        <taxon>Magnoliopsida</taxon>
        <taxon>eudicotyledons</taxon>
        <taxon>Gunneridae</taxon>
        <taxon>Pentapetalae</taxon>
        <taxon>asterids</taxon>
        <taxon>lamiids</taxon>
        <taxon>Solanales</taxon>
        <taxon>Solanaceae</taxon>
        <taxon>Solanoideae</taxon>
        <taxon>Solaneae</taxon>
        <taxon>Solanum</taxon>
    </lineage>
</organism>
<dbReference type="PANTHER" id="PTHR33180">
    <property type="entry name" value="PHOTOSYSTEM II CP43 REACTION CENTER PROTEIN"/>
    <property type="match status" value="1"/>
</dbReference>
<feature type="region of interest" description="Disordered" evidence="1">
    <location>
        <begin position="251"/>
        <end position="292"/>
    </location>
</feature>
<protein>
    <recommendedName>
        <fullName evidence="4">Integrase core domain containing protein</fullName>
    </recommendedName>
</protein>
<feature type="compositionally biased region" description="Low complexity" evidence="1">
    <location>
        <begin position="212"/>
        <end position="232"/>
    </location>
</feature>
<dbReference type="PaxDb" id="4113-PGSC0003DMT400089782"/>
<dbReference type="Gramene" id="PGSC0003DMT400089782">
    <property type="protein sequence ID" value="PGSC0003DMT400089782"/>
    <property type="gene ID" value="PGSC0003DMG400039353"/>
</dbReference>
<sequence>MVRTNIDMPPQKRAWGIIINEGGSNTPKKGRQDLQVGDKGMGKRPTYERATADSQDPLSEPKDDQPLQSWRDEIRARSHTDSTRVLLASTPAGSVPTPALHVVPVPPVVPPPRLLNRLNGDGLRTILEEKLLFIKGFEGKYSDLCQHVGVPWDDTRDIEVTPSSSTDILCMEAEYTRDVVDRRRAAYVDASPEVDVDSIHAEASLPTPTVEASGTSASPSSSQAPSASTSSHTAKISQAIILKMGHLANSTDKREAADDLDAPETSEISPPTTRDVYKDDADVDESDAETNEEQIDVRDAEVYDDLADLEDAMFETARYRSLRDTTMCGSSRASIPSEVTLGTEARDQSTTPGSYAPTDGAIV</sequence>
<reference evidence="3" key="1">
    <citation type="journal article" date="2011" name="Nature">
        <title>Genome sequence and analysis of the tuber crop potato.</title>
        <authorList>
            <consortium name="The Potato Genome Sequencing Consortium"/>
        </authorList>
    </citation>
    <scope>NUCLEOTIDE SEQUENCE [LARGE SCALE GENOMIC DNA]</scope>
    <source>
        <strain evidence="3">cv. DM1-3 516 R44</strain>
    </source>
</reference>
<dbReference type="AlphaFoldDB" id="M1DIX0"/>
<keyword evidence="3" id="KW-1185">Reference proteome</keyword>
<dbReference type="PANTHER" id="PTHR33180:SF31">
    <property type="entry name" value="POLYPROTEIN PROTEIN"/>
    <property type="match status" value="1"/>
</dbReference>
<feature type="compositionally biased region" description="Acidic residues" evidence="1">
    <location>
        <begin position="281"/>
        <end position="292"/>
    </location>
</feature>
<feature type="region of interest" description="Disordered" evidence="1">
    <location>
        <begin position="207"/>
        <end position="232"/>
    </location>
</feature>
<dbReference type="EnsemblPlants" id="PGSC0003DMT400089782">
    <property type="protein sequence ID" value="PGSC0003DMT400089782"/>
    <property type="gene ID" value="PGSC0003DMG400039353"/>
</dbReference>
<proteinExistence type="predicted"/>
<dbReference type="Proteomes" id="UP000011115">
    <property type="component" value="Unassembled WGS sequence"/>
</dbReference>
<feature type="region of interest" description="Disordered" evidence="1">
    <location>
        <begin position="1"/>
        <end position="69"/>
    </location>
</feature>
<accession>M1DIX0</accession>
<dbReference type="HOGENOM" id="CLU_029307_1_3_1"/>
<evidence type="ECO:0008006" key="4">
    <source>
        <dbReference type="Google" id="ProtNLM"/>
    </source>
</evidence>
<evidence type="ECO:0000256" key="1">
    <source>
        <dbReference type="SAM" id="MobiDB-lite"/>
    </source>
</evidence>
<feature type="region of interest" description="Disordered" evidence="1">
    <location>
        <begin position="328"/>
        <end position="363"/>
    </location>
</feature>
<evidence type="ECO:0000313" key="2">
    <source>
        <dbReference type="EnsemblPlants" id="PGSC0003DMT400089782"/>
    </source>
</evidence>
<evidence type="ECO:0000313" key="3">
    <source>
        <dbReference type="Proteomes" id="UP000011115"/>
    </source>
</evidence>
<reference evidence="2" key="2">
    <citation type="submission" date="2015-06" db="UniProtKB">
        <authorList>
            <consortium name="EnsemblPlants"/>
        </authorList>
    </citation>
    <scope>IDENTIFICATION</scope>
    <source>
        <strain evidence="2">DM1-3 516 R44</strain>
    </source>
</reference>